<protein>
    <recommendedName>
        <fullName evidence="1">CRAL-TRIO domain-containing protein</fullName>
    </recommendedName>
</protein>
<dbReference type="Gene3D" id="3.40.525.10">
    <property type="entry name" value="CRAL-TRIO lipid binding domain"/>
    <property type="match status" value="1"/>
</dbReference>
<dbReference type="SMART" id="SM00516">
    <property type="entry name" value="SEC14"/>
    <property type="match status" value="1"/>
</dbReference>
<dbReference type="PANTHER" id="PTHR10174">
    <property type="entry name" value="ALPHA-TOCOPHEROL TRANSFER PROTEIN-RELATED"/>
    <property type="match status" value="1"/>
</dbReference>
<evidence type="ECO:0000259" key="1">
    <source>
        <dbReference type="PROSITE" id="PS50191"/>
    </source>
</evidence>
<dbReference type="EMBL" id="KL596655">
    <property type="protein sequence ID" value="KER30798.1"/>
    <property type="molecule type" value="Genomic_DNA"/>
</dbReference>
<feature type="domain" description="CRAL-TRIO" evidence="1">
    <location>
        <begin position="103"/>
        <end position="270"/>
    </location>
</feature>
<dbReference type="GeneID" id="20317026"/>
<dbReference type="SUPFAM" id="SSF46938">
    <property type="entry name" value="CRAL/TRIO N-terminal domain"/>
    <property type="match status" value="1"/>
</dbReference>
<dbReference type="GO" id="GO:1902936">
    <property type="term" value="F:phosphatidylinositol bisphosphate binding"/>
    <property type="evidence" value="ECO:0007669"/>
    <property type="project" value="TreeGrafter"/>
</dbReference>
<dbReference type="PROSITE" id="PS50191">
    <property type="entry name" value="CRAL_TRIO"/>
    <property type="match status" value="1"/>
</dbReference>
<sequence>MAGRREDVLLTPNPELTALHRKIAKKELHENPEHIAAHITSLRRWITSTKHLEYPDDDRVYSAFLRHAKYEHSVAQGRMDNFATLRTSEKCSTSKWFILPPISDPVVERYLNSGIHIPVGFLDDGTFLFIVRPAALDKENFPVEFVLKFVTFHMDRIFEDPRVQICGIRLFMDMTNVSSKLMQKMNPAKNFKEIIKMFQEGYPARIKTFIYYNEPIWMDQLLKIMFTWMKPKLRERIIRSKSDITKAFAKVHGLQAILPREYGGDNRSINDIIAERNAWFRKQYDEPTIWTGIKVDESKRPESAKHYLKEYKEYSEHSMGHAGTFVQLPQSD</sequence>
<accession>A0A074ZTL2</accession>
<reference evidence="2 3" key="1">
    <citation type="submission" date="2013-11" db="EMBL/GenBank/DDBJ databases">
        <title>Opisthorchis viverrini - life in the bile duct.</title>
        <authorList>
            <person name="Young N.D."/>
            <person name="Nagarajan N."/>
            <person name="Lin S.J."/>
            <person name="Korhonen P.K."/>
            <person name="Jex A.R."/>
            <person name="Hall R.S."/>
            <person name="Safavi-Hemami H."/>
            <person name="Kaewkong W."/>
            <person name="Bertrand D."/>
            <person name="Gao S."/>
            <person name="Seet Q."/>
            <person name="Wongkham S."/>
            <person name="Teh B.T."/>
            <person name="Wongkham C."/>
            <person name="Intapan P.M."/>
            <person name="Maleewong W."/>
            <person name="Yang X."/>
            <person name="Hu M."/>
            <person name="Wang Z."/>
            <person name="Hofmann A."/>
            <person name="Sternberg P.W."/>
            <person name="Tan P."/>
            <person name="Wang J."/>
            <person name="Gasser R.B."/>
        </authorList>
    </citation>
    <scope>NUCLEOTIDE SEQUENCE [LARGE SCALE GENOMIC DNA]</scope>
</reference>
<dbReference type="SUPFAM" id="SSF52087">
    <property type="entry name" value="CRAL/TRIO domain"/>
    <property type="match status" value="1"/>
</dbReference>
<dbReference type="OrthoDB" id="7837562at2759"/>
<dbReference type="Gene3D" id="1.10.8.20">
    <property type="entry name" value="N-terminal domain of phosphatidylinositol transfer protein sec14p"/>
    <property type="match status" value="1"/>
</dbReference>
<evidence type="ECO:0000313" key="3">
    <source>
        <dbReference type="Proteomes" id="UP000054324"/>
    </source>
</evidence>
<name>A0A074ZTL2_OPIVI</name>
<dbReference type="RefSeq" id="XP_009165446.1">
    <property type="nucleotide sequence ID" value="XM_009167182.1"/>
</dbReference>
<proteinExistence type="predicted"/>
<dbReference type="CTD" id="20317026"/>
<dbReference type="CDD" id="cd00170">
    <property type="entry name" value="SEC14"/>
    <property type="match status" value="1"/>
</dbReference>
<dbReference type="Pfam" id="PF00650">
    <property type="entry name" value="CRAL_TRIO"/>
    <property type="match status" value="1"/>
</dbReference>
<dbReference type="InterPro" id="IPR001251">
    <property type="entry name" value="CRAL-TRIO_dom"/>
</dbReference>
<keyword evidence="3" id="KW-1185">Reference proteome</keyword>
<evidence type="ECO:0000313" key="2">
    <source>
        <dbReference type="EMBL" id="KER30798.1"/>
    </source>
</evidence>
<dbReference type="STRING" id="6198.A0A074ZTL2"/>
<dbReference type="InterPro" id="IPR036273">
    <property type="entry name" value="CRAL/TRIO_N_dom_sf"/>
</dbReference>
<organism evidence="2 3">
    <name type="scientific">Opisthorchis viverrini</name>
    <name type="common">Southeast Asian liver fluke</name>
    <dbReference type="NCBI Taxonomy" id="6198"/>
    <lineage>
        <taxon>Eukaryota</taxon>
        <taxon>Metazoa</taxon>
        <taxon>Spiralia</taxon>
        <taxon>Lophotrochozoa</taxon>
        <taxon>Platyhelminthes</taxon>
        <taxon>Trematoda</taxon>
        <taxon>Digenea</taxon>
        <taxon>Opisthorchiida</taxon>
        <taxon>Opisthorchiata</taxon>
        <taxon>Opisthorchiidae</taxon>
        <taxon>Opisthorchis</taxon>
    </lineage>
</organism>
<dbReference type="KEGG" id="ovi:T265_02838"/>
<dbReference type="InterPro" id="IPR036865">
    <property type="entry name" value="CRAL-TRIO_dom_sf"/>
</dbReference>
<dbReference type="PANTHER" id="PTHR10174:SF130">
    <property type="entry name" value="ALPHA-TOCOPHEROL TRANSFER PROTEIN-LIKE"/>
    <property type="match status" value="1"/>
</dbReference>
<gene>
    <name evidence="2" type="ORF">T265_02838</name>
</gene>
<dbReference type="GO" id="GO:0016020">
    <property type="term" value="C:membrane"/>
    <property type="evidence" value="ECO:0007669"/>
    <property type="project" value="TreeGrafter"/>
</dbReference>
<dbReference type="Proteomes" id="UP000054324">
    <property type="component" value="Unassembled WGS sequence"/>
</dbReference>
<dbReference type="AlphaFoldDB" id="A0A074ZTL2"/>